<dbReference type="Pfam" id="PF00355">
    <property type="entry name" value="Rieske"/>
    <property type="match status" value="1"/>
</dbReference>
<keyword evidence="14" id="KW-1185">Reference proteome</keyword>
<name>A3IVC1_9CHRO</name>
<evidence type="ECO:0000256" key="10">
    <source>
        <dbReference type="ARBA" id="ARBA00023136"/>
    </source>
</evidence>
<dbReference type="Proteomes" id="UP000003781">
    <property type="component" value="Unassembled WGS sequence"/>
</dbReference>
<dbReference type="GO" id="GO:0010277">
    <property type="term" value="F:chlorophyllide a oxygenase activity"/>
    <property type="evidence" value="ECO:0007669"/>
    <property type="project" value="InterPro"/>
</dbReference>
<keyword evidence="6 11" id="KW-1133">Transmembrane helix</keyword>
<keyword evidence="4" id="KW-0479">Metal-binding</keyword>
<evidence type="ECO:0000256" key="11">
    <source>
        <dbReference type="SAM" id="Phobius"/>
    </source>
</evidence>
<dbReference type="Gene3D" id="3.90.380.10">
    <property type="entry name" value="Naphthalene 1,2-dioxygenase Alpha Subunit, Chain A, domain 1"/>
    <property type="match status" value="1"/>
</dbReference>
<feature type="transmembrane region" description="Helical" evidence="11">
    <location>
        <begin position="418"/>
        <end position="435"/>
    </location>
</feature>
<comment type="caution">
    <text evidence="13">The sequence shown here is derived from an EMBL/GenBank/DDBJ whole genome shotgun (WGS) entry which is preliminary data.</text>
</comment>
<proteinExistence type="predicted"/>
<dbReference type="PANTHER" id="PTHR21266">
    <property type="entry name" value="IRON-SULFUR DOMAIN CONTAINING PROTEIN"/>
    <property type="match status" value="1"/>
</dbReference>
<gene>
    <name evidence="13" type="ORF">CY0110_08486</name>
</gene>
<dbReference type="InterPro" id="IPR013626">
    <property type="entry name" value="PaO"/>
</dbReference>
<dbReference type="GO" id="GO:0046872">
    <property type="term" value="F:metal ion binding"/>
    <property type="evidence" value="ECO:0007669"/>
    <property type="project" value="UniProtKB-KW"/>
</dbReference>
<evidence type="ECO:0000256" key="6">
    <source>
        <dbReference type="ARBA" id="ARBA00022989"/>
    </source>
</evidence>
<dbReference type="InterPro" id="IPR017941">
    <property type="entry name" value="Rieske_2Fe-2S"/>
</dbReference>
<dbReference type="EMBL" id="AAXW01000041">
    <property type="protein sequence ID" value="EAZ89590.1"/>
    <property type="molecule type" value="Genomic_DNA"/>
</dbReference>
<dbReference type="RefSeq" id="WP_008277331.1">
    <property type="nucleotide sequence ID" value="NZ_AAXW01000041.1"/>
</dbReference>
<keyword evidence="9" id="KW-0411">Iron-sulfur</keyword>
<keyword evidence="5" id="KW-0809">Transit peptide</keyword>
<evidence type="ECO:0000313" key="14">
    <source>
        <dbReference type="Proteomes" id="UP000003781"/>
    </source>
</evidence>
<feature type="transmembrane region" description="Helical" evidence="11">
    <location>
        <begin position="394"/>
        <end position="411"/>
    </location>
</feature>
<dbReference type="SUPFAM" id="SSF50022">
    <property type="entry name" value="ISP domain"/>
    <property type="match status" value="1"/>
</dbReference>
<dbReference type="PROSITE" id="PS51296">
    <property type="entry name" value="RIESKE"/>
    <property type="match status" value="1"/>
</dbReference>
<evidence type="ECO:0000256" key="8">
    <source>
        <dbReference type="ARBA" id="ARBA00023004"/>
    </source>
</evidence>
<dbReference type="Pfam" id="PF08417">
    <property type="entry name" value="PaO"/>
    <property type="match status" value="1"/>
</dbReference>
<dbReference type="Gene3D" id="2.102.10.10">
    <property type="entry name" value="Rieske [2Fe-2S] iron-sulphur domain"/>
    <property type="match status" value="1"/>
</dbReference>
<keyword evidence="3" id="KW-0001">2Fe-2S</keyword>
<dbReference type="OrthoDB" id="477744at2"/>
<dbReference type="eggNOG" id="COG4638">
    <property type="taxonomic scope" value="Bacteria"/>
</dbReference>
<evidence type="ECO:0000256" key="5">
    <source>
        <dbReference type="ARBA" id="ARBA00022946"/>
    </source>
</evidence>
<evidence type="ECO:0000256" key="4">
    <source>
        <dbReference type="ARBA" id="ARBA00022723"/>
    </source>
</evidence>
<reference evidence="13 14" key="1">
    <citation type="submission" date="2007-03" db="EMBL/GenBank/DDBJ databases">
        <authorList>
            <person name="Stal L."/>
            <person name="Ferriera S."/>
            <person name="Johnson J."/>
            <person name="Kravitz S."/>
            <person name="Beeson K."/>
            <person name="Sutton G."/>
            <person name="Rogers Y.-H."/>
            <person name="Friedman R."/>
            <person name="Frazier M."/>
            <person name="Venter J.C."/>
        </authorList>
    </citation>
    <scope>NUCLEOTIDE SEQUENCE [LARGE SCALE GENOMIC DNA]</scope>
    <source>
        <strain evidence="13 14">CCY0110</strain>
    </source>
</reference>
<evidence type="ECO:0000256" key="7">
    <source>
        <dbReference type="ARBA" id="ARBA00023002"/>
    </source>
</evidence>
<evidence type="ECO:0000313" key="13">
    <source>
        <dbReference type="EMBL" id="EAZ89590.1"/>
    </source>
</evidence>
<organism evidence="13 14">
    <name type="scientific">Crocosphaera chwakensis CCY0110</name>
    <dbReference type="NCBI Taxonomy" id="391612"/>
    <lineage>
        <taxon>Bacteria</taxon>
        <taxon>Bacillati</taxon>
        <taxon>Cyanobacteriota</taxon>
        <taxon>Cyanophyceae</taxon>
        <taxon>Oscillatoriophycideae</taxon>
        <taxon>Chroococcales</taxon>
        <taxon>Aphanothecaceae</taxon>
        <taxon>Crocosphaera</taxon>
        <taxon>Crocosphaera chwakensis</taxon>
    </lineage>
</organism>
<evidence type="ECO:0000256" key="3">
    <source>
        <dbReference type="ARBA" id="ARBA00022714"/>
    </source>
</evidence>
<accession>A3IVC1</accession>
<dbReference type="GO" id="GO:0016020">
    <property type="term" value="C:membrane"/>
    <property type="evidence" value="ECO:0007669"/>
    <property type="project" value="UniProtKB-SubCell"/>
</dbReference>
<dbReference type="GO" id="GO:0016705">
    <property type="term" value="F:oxidoreductase activity, acting on paired donors, with incorporation or reduction of molecular oxygen"/>
    <property type="evidence" value="ECO:0007669"/>
    <property type="project" value="UniProtKB-ARBA"/>
</dbReference>
<evidence type="ECO:0000256" key="9">
    <source>
        <dbReference type="ARBA" id="ARBA00023014"/>
    </source>
</evidence>
<dbReference type="SUPFAM" id="SSF55961">
    <property type="entry name" value="Bet v1-like"/>
    <property type="match status" value="1"/>
</dbReference>
<feature type="domain" description="Rieske" evidence="12">
    <location>
        <begin position="11"/>
        <end position="121"/>
    </location>
</feature>
<keyword evidence="7" id="KW-0560">Oxidoreductase</keyword>
<dbReference type="InterPro" id="IPR036922">
    <property type="entry name" value="Rieske_2Fe-2S_sf"/>
</dbReference>
<dbReference type="PANTHER" id="PTHR21266:SF32">
    <property type="entry name" value="CHOLESTEROL 7-DESATURASE NVD"/>
    <property type="match status" value="1"/>
</dbReference>
<keyword evidence="10 11" id="KW-0472">Membrane</keyword>
<evidence type="ECO:0000256" key="2">
    <source>
        <dbReference type="ARBA" id="ARBA00022692"/>
    </source>
</evidence>
<sequence>MSNQFSWSQNWYPISPLSYLDASVPTPVTVLGKKLVIWQNKKQQWVVMDDQCPHKLAQLSLGRIEDDGTLMCRHHGWCFNAEGNCTKIPMLEEEARKTACNSSRSQVTVYPTQVKQGLLWVWPDDKTTAFEDCQLKEPAIIPECGLDVTATDWHLLEVPVGYIVSVESSFDPSHAQFLHEGLAGFAPEKAIPITSFKTVGEISAESGFTLKHSGYNIFNKDMEATRQFNPPCCNTTIYRYPNGNMMLAQLYFIPTEPGRCRYISKFITSMNFSQNNFILDRLPQKLKTGFQHLSTYQLSDQDLMVMHAQETLQASLEKPWHKSYFLPAKADIGIITFRQWLDQFAGGKPAWKNVQEKLYQPLTEEQLYERWHRHTKYCPSCRASVDFLGKVETYSRYSIIIFSVLTLLLLLLPISSKLAILSTIIAIVSVLFSFFSDHLHHGFMSGLPKHGLPIRKLYDR</sequence>
<dbReference type="GO" id="GO:0005737">
    <property type="term" value="C:cytoplasm"/>
    <property type="evidence" value="ECO:0007669"/>
    <property type="project" value="TreeGrafter"/>
</dbReference>
<evidence type="ECO:0000256" key="1">
    <source>
        <dbReference type="ARBA" id="ARBA00004370"/>
    </source>
</evidence>
<keyword evidence="2 11" id="KW-0812">Transmembrane</keyword>
<protein>
    <recommendedName>
        <fullName evidence="12">Rieske domain-containing protein</fullName>
    </recommendedName>
</protein>
<keyword evidence="8" id="KW-0408">Iron</keyword>
<comment type="subcellular location">
    <subcellularLocation>
        <location evidence="1">Membrane</location>
    </subcellularLocation>
</comment>
<dbReference type="InterPro" id="IPR050584">
    <property type="entry name" value="Cholesterol_7-desaturase"/>
</dbReference>
<dbReference type="AlphaFoldDB" id="A3IVC1"/>
<evidence type="ECO:0000259" key="12">
    <source>
        <dbReference type="PROSITE" id="PS51296"/>
    </source>
</evidence>
<dbReference type="GO" id="GO:0051537">
    <property type="term" value="F:2 iron, 2 sulfur cluster binding"/>
    <property type="evidence" value="ECO:0007669"/>
    <property type="project" value="UniProtKB-KW"/>
</dbReference>